<protein>
    <submittedName>
        <fullName evidence="2">Uncharacterized protein</fullName>
    </submittedName>
</protein>
<accession>A0A6P8AMV8</accession>
<reference evidence="2" key="3">
    <citation type="submission" date="2025-08" db="UniProtKB">
        <authorList>
            <consortium name="RefSeq"/>
        </authorList>
    </citation>
    <scope>IDENTIFICATION</scope>
    <source>
        <strain evidence="2">NI907</strain>
    </source>
</reference>
<gene>
    <name evidence="2" type="ORF">PgNI_12368</name>
</gene>
<dbReference type="Proteomes" id="UP000515153">
    <property type="component" value="Unplaced"/>
</dbReference>
<keyword evidence="1" id="KW-1185">Reference proteome</keyword>
<reference evidence="2" key="1">
    <citation type="journal article" date="2019" name="Mol. Biol. Evol.">
        <title>Blast fungal genomes show frequent chromosomal changes, gene gains and losses, and effector gene turnover.</title>
        <authorList>
            <person name="Gomez Luciano L.B."/>
            <person name="Jason Tsai I."/>
            <person name="Chuma I."/>
            <person name="Tosa Y."/>
            <person name="Chen Y.H."/>
            <person name="Li J.Y."/>
            <person name="Li M.Y."/>
            <person name="Jade Lu M.Y."/>
            <person name="Nakayashiki H."/>
            <person name="Li W.H."/>
        </authorList>
    </citation>
    <scope>NUCLEOTIDE SEQUENCE</scope>
    <source>
        <strain evidence="2">NI907</strain>
    </source>
</reference>
<organism evidence="1 2">
    <name type="scientific">Pyricularia grisea</name>
    <name type="common">Crabgrass-specific blast fungus</name>
    <name type="synonym">Magnaporthe grisea</name>
    <dbReference type="NCBI Taxonomy" id="148305"/>
    <lineage>
        <taxon>Eukaryota</taxon>
        <taxon>Fungi</taxon>
        <taxon>Dikarya</taxon>
        <taxon>Ascomycota</taxon>
        <taxon>Pezizomycotina</taxon>
        <taxon>Sordariomycetes</taxon>
        <taxon>Sordariomycetidae</taxon>
        <taxon>Magnaporthales</taxon>
        <taxon>Pyriculariaceae</taxon>
        <taxon>Pyricularia</taxon>
    </lineage>
</organism>
<evidence type="ECO:0000313" key="2">
    <source>
        <dbReference type="RefSeq" id="XP_030976221.1"/>
    </source>
</evidence>
<evidence type="ECO:0000313" key="1">
    <source>
        <dbReference type="Proteomes" id="UP000515153"/>
    </source>
</evidence>
<reference evidence="2" key="2">
    <citation type="submission" date="2019-10" db="EMBL/GenBank/DDBJ databases">
        <authorList>
            <consortium name="NCBI Genome Project"/>
        </authorList>
    </citation>
    <scope>NUCLEOTIDE SEQUENCE</scope>
    <source>
        <strain evidence="2">NI907</strain>
    </source>
</reference>
<dbReference type="AlphaFoldDB" id="A0A6P8AMV8"/>
<dbReference type="KEGG" id="pgri:PgNI_12368"/>
<dbReference type="RefSeq" id="XP_030976221.1">
    <property type="nucleotide sequence ID" value="XM_031132318.1"/>
</dbReference>
<name>A0A6P8AMV8_PYRGI</name>
<dbReference type="GeneID" id="41967223"/>
<proteinExistence type="predicted"/>
<sequence length="253" mass="28707">MDWESDHEFGDEGEIESCKPEANALELSHRIVLRGLNIHQIPIYFNDLELDIHFDVQWQSKNSVTLIFETTENAAKAFSLLSSDAVDMSCLEPLQFVPAKPFSGLQVRFADSNDRRSTDRIRWPGGRTRDLYHQGRHDGFERGLGGRGGRGRGRGGHGRGCEASRLVLSGDGISLAKAYYSWTTRIVPRQLRRPRHASFDAAASEIRQLWTMQEEQRFLPRPVACLALVEKIELVEEHAGITYVRKNGQFIED</sequence>